<dbReference type="PANTHER" id="PTHR46889:SF5">
    <property type="entry name" value="INTEGRASE PROTEIN"/>
    <property type="match status" value="1"/>
</dbReference>
<protein>
    <submittedName>
        <fullName evidence="2">Transposase InsO and inactivated derivatives</fullName>
    </submittedName>
</protein>
<accession>A0A1M5F6Z3</accession>
<dbReference type="EMBL" id="FQVQ01000033">
    <property type="protein sequence ID" value="SHF86842.1"/>
    <property type="molecule type" value="Genomic_DNA"/>
</dbReference>
<dbReference type="RefSeq" id="WP_073365520.1">
    <property type="nucleotide sequence ID" value="NZ_FQVQ01000033.1"/>
</dbReference>
<organism evidence="2 3">
    <name type="scientific">Flavobacterium fontis</name>
    <dbReference type="NCBI Taxonomy" id="1124188"/>
    <lineage>
        <taxon>Bacteria</taxon>
        <taxon>Pseudomonadati</taxon>
        <taxon>Bacteroidota</taxon>
        <taxon>Flavobacteriia</taxon>
        <taxon>Flavobacteriales</taxon>
        <taxon>Flavobacteriaceae</taxon>
        <taxon>Flavobacterium</taxon>
    </lineage>
</organism>
<evidence type="ECO:0000313" key="2">
    <source>
        <dbReference type="EMBL" id="SHF86842.1"/>
    </source>
</evidence>
<sequence length="278" mass="32770">MNQLYTTLGISKQAVHQYAKRKTIFNQKVTDLMLEADYLRAEHPGCGVEKMYYTLRPDFIGRDRFVETFMELGYRLKRKKNFKRTTYSVNVNYPNLIKGMCVQAPSVIWQSDITYMRVGEKFYYAVFIIDVYTKKIVGYKVSDHMRATANMDALKMALKHHEAPEIHHSDRGSQYVYNEYIKLLKDNGCKISMAKTAQDNAYAERINRTIKNDYIELWNPKSFEQLKKMVVQAVYQYNNRRPHNNIGKISPVDFENRFLLKSTFEQKSITIFNNEINV</sequence>
<dbReference type="InterPro" id="IPR012337">
    <property type="entry name" value="RNaseH-like_sf"/>
</dbReference>
<gene>
    <name evidence="2" type="ORF">SAMN05444377_1332</name>
</gene>
<evidence type="ECO:0000259" key="1">
    <source>
        <dbReference type="PROSITE" id="PS50994"/>
    </source>
</evidence>
<dbReference type="NCBIfam" id="NF033516">
    <property type="entry name" value="transpos_IS3"/>
    <property type="match status" value="1"/>
</dbReference>
<dbReference type="InterPro" id="IPR048020">
    <property type="entry name" value="Transpos_IS3"/>
</dbReference>
<dbReference type="GO" id="GO:0003676">
    <property type="term" value="F:nucleic acid binding"/>
    <property type="evidence" value="ECO:0007669"/>
    <property type="project" value="InterPro"/>
</dbReference>
<evidence type="ECO:0000313" key="3">
    <source>
        <dbReference type="Proteomes" id="UP000184147"/>
    </source>
</evidence>
<dbReference type="SUPFAM" id="SSF53098">
    <property type="entry name" value="Ribonuclease H-like"/>
    <property type="match status" value="1"/>
</dbReference>
<proteinExistence type="predicted"/>
<dbReference type="InterPro" id="IPR001584">
    <property type="entry name" value="Integrase_cat-core"/>
</dbReference>
<keyword evidence="3" id="KW-1185">Reference proteome</keyword>
<name>A0A1M5F6Z3_9FLAO</name>
<dbReference type="PANTHER" id="PTHR46889">
    <property type="entry name" value="TRANSPOSASE INSF FOR INSERTION SEQUENCE IS3B-RELATED"/>
    <property type="match status" value="1"/>
</dbReference>
<dbReference type="InterPro" id="IPR036397">
    <property type="entry name" value="RNaseH_sf"/>
</dbReference>
<dbReference type="STRING" id="1124188.SAMN05444377_1332"/>
<dbReference type="Proteomes" id="UP000184147">
    <property type="component" value="Unassembled WGS sequence"/>
</dbReference>
<feature type="domain" description="Integrase catalytic" evidence="1">
    <location>
        <begin position="101"/>
        <end position="259"/>
    </location>
</feature>
<dbReference type="PROSITE" id="PS50994">
    <property type="entry name" value="INTEGRASE"/>
    <property type="match status" value="1"/>
</dbReference>
<dbReference type="AlphaFoldDB" id="A0A1M5F6Z3"/>
<dbReference type="GO" id="GO:0015074">
    <property type="term" value="P:DNA integration"/>
    <property type="evidence" value="ECO:0007669"/>
    <property type="project" value="InterPro"/>
</dbReference>
<dbReference type="OrthoDB" id="9815231at2"/>
<dbReference type="Pfam" id="PF00665">
    <property type="entry name" value="rve"/>
    <property type="match status" value="1"/>
</dbReference>
<dbReference type="InterPro" id="IPR050900">
    <property type="entry name" value="Transposase_IS3/IS150/IS904"/>
</dbReference>
<reference evidence="2 3" key="1">
    <citation type="submission" date="2016-11" db="EMBL/GenBank/DDBJ databases">
        <authorList>
            <person name="Jaros S."/>
            <person name="Januszkiewicz K."/>
            <person name="Wedrychowicz H."/>
        </authorList>
    </citation>
    <scope>NUCLEOTIDE SEQUENCE [LARGE SCALE GENOMIC DNA]</scope>
    <source>
        <strain evidence="2 3">DSM 25660</strain>
    </source>
</reference>
<dbReference type="Gene3D" id="3.30.420.10">
    <property type="entry name" value="Ribonuclease H-like superfamily/Ribonuclease H"/>
    <property type="match status" value="1"/>
</dbReference>